<reference evidence="2" key="1">
    <citation type="submission" date="2022-03" db="EMBL/GenBank/DDBJ databases">
        <authorList>
            <person name="Sayadi A."/>
        </authorList>
    </citation>
    <scope>NUCLEOTIDE SEQUENCE</scope>
</reference>
<evidence type="ECO:0000313" key="2">
    <source>
        <dbReference type="EMBL" id="CAH2011636.1"/>
    </source>
</evidence>
<feature type="compositionally biased region" description="Acidic residues" evidence="1">
    <location>
        <begin position="40"/>
        <end position="55"/>
    </location>
</feature>
<accession>A0A9P0ME75</accession>
<protein>
    <submittedName>
        <fullName evidence="2">Uncharacterized protein</fullName>
    </submittedName>
</protein>
<evidence type="ECO:0000313" key="3">
    <source>
        <dbReference type="Proteomes" id="UP001152888"/>
    </source>
</evidence>
<feature type="compositionally biased region" description="Acidic residues" evidence="1">
    <location>
        <begin position="14"/>
        <end position="25"/>
    </location>
</feature>
<keyword evidence="3" id="KW-1185">Reference proteome</keyword>
<dbReference type="AlphaFoldDB" id="A0A9P0ME75"/>
<dbReference type="EMBL" id="CAKOFQ010008095">
    <property type="protein sequence ID" value="CAH2011636.1"/>
    <property type="molecule type" value="Genomic_DNA"/>
</dbReference>
<name>A0A9P0ME75_ACAOB</name>
<feature type="region of interest" description="Disordered" evidence="1">
    <location>
        <begin position="1"/>
        <end position="62"/>
    </location>
</feature>
<comment type="caution">
    <text evidence="2">The sequence shown here is derived from an EMBL/GenBank/DDBJ whole genome shotgun (WGS) entry which is preliminary data.</text>
</comment>
<sequence length="132" mass="15361">MQWYNELSSGEESSVTDEDGDELEVDMILNSDHDTNTAEEIAEHEESEENSEDSDQSTSTKFYLRKDKTTKWKQRRPNVQIKFASITTVTETQDKQIKRRLEHYLECCCKLERLEVQGKMHVRCGITLRGAV</sequence>
<proteinExistence type="predicted"/>
<evidence type="ECO:0000256" key="1">
    <source>
        <dbReference type="SAM" id="MobiDB-lite"/>
    </source>
</evidence>
<dbReference type="Proteomes" id="UP001152888">
    <property type="component" value="Unassembled WGS sequence"/>
</dbReference>
<gene>
    <name evidence="2" type="ORF">ACAOBT_LOCUS32304</name>
</gene>
<organism evidence="2 3">
    <name type="scientific">Acanthoscelides obtectus</name>
    <name type="common">Bean weevil</name>
    <name type="synonym">Bruchus obtectus</name>
    <dbReference type="NCBI Taxonomy" id="200917"/>
    <lineage>
        <taxon>Eukaryota</taxon>
        <taxon>Metazoa</taxon>
        <taxon>Ecdysozoa</taxon>
        <taxon>Arthropoda</taxon>
        <taxon>Hexapoda</taxon>
        <taxon>Insecta</taxon>
        <taxon>Pterygota</taxon>
        <taxon>Neoptera</taxon>
        <taxon>Endopterygota</taxon>
        <taxon>Coleoptera</taxon>
        <taxon>Polyphaga</taxon>
        <taxon>Cucujiformia</taxon>
        <taxon>Chrysomeloidea</taxon>
        <taxon>Chrysomelidae</taxon>
        <taxon>Bruchinae</taxon>
        <taxon>Bruchini</taxon>
        <taxon>Acanthoscelides</taxon>
    </lineage>
</organism>
<feature type="compositionally biased region" description="Polar residues" evidence="1">
    <location>
        <begin position="1"/>
        <end position="13"/>
    </location>
</feature>